<dbReference type="PANTHER" id="PTHR31373">
    <property type="entry name" value="OS06G0652100 PROTEIN"/>
    <property type="match status" value="1"/>
</dbReference>
<evidence type="ECO:0000313" key="4">
    <source>
        <dbReference type="Proteomes" id="UP001370758"/>
    </source>
</evidence>
<dbReference type="AlphaFoldDB" id="A0AAV9WGM7"/>
<sequence>MSSSIRAFSLGALRRQWLSKVNRFIYRVTMNPNPKASPAFTSQTITLPHLPELYKANFLDLLLPPPAEDPVASIKNATPVPENPMISALDNISNEVRTENNAPALRSTKSPLLDAFHRPAAHHDPFRISEIFEKAWKEDPEFTLRIIFYLRSIHDGKSDRKLFYRAWSWLYYKHPRTAIGNLHKLVEPLCERKLRKGDERNLPGMPHGYWKDLLNILCLVATNRLGQEDHYNLGSGKSITNPRGIPHRKQRQNVRYQDLCKKLSDDPKFRALYVAVARLFVDQIASDASLRDQLEKTTDREVRSALQWRISLAGKWGPTPGRSHDRITNISTAIAQLLHASRESQSWIYPSSLSGFDHTGPLSVEQARTLRSFLQRWFLAPLRAQSQCPEPFMSANMWSSINYSRVPSVCMSNNSEKFLKHDSERFSRFMFDVSIGKKTISGATLLPHEILMRLLEYDKDLESVNMQKAETEDGVDRLKKKFFETQIAVASAQWSTLIDRLKQSGSIDNAIAVCDVSGSMGILNDYTNRKTPEPIFPAIAMSMLLATLAKPPFNNGFITFSADPQYLRLSELSGIVKNARKMGEANWSMNTDLRKVFTGLLLPLAKKHNLKKEDMIKRIFVFSDMQFDESRRESYYSGRPQSEPWETTYDIIKKDYEEAGYDVPEIIYWDLGKADTVEVHAEREGVAMMKGFSAGMMKVFLGEQEDKEDAMLVDVDEKEEDGFVVVGEAKAKEEAITPIGIMRKAVMKKSFDGLVVLD</sequence>
<evidence type="ECO:0000259" key="2">
    <source>
        <dbReference type="Pfam" id="PF25043"/>
    </source>
</evidence>
<name>A0AAV9WGM7_9PEZI</name>
<dbReference type="EMBL" id="JAVHJL010000003">
    <property type="protein sequence ID" value="KAK6507938.1"/>
    <property type="molecule type" value="Genomic_DNA"/>
</dbReference>
<feature type="domain" description="DUF7788" evidence="2">
    <location>
        <begin position="509"/>
        <end position="746"/>
    </location>
</feature>
<protein>
    <recommendedName>
        <fullName evidence="5">TROVE domain-containing protein</fullName>
    </recommendedName>
</protein>
<organism evidence="3 4">
    <name type="scientific">Arthrobotrys musiformis</name>
    <dbReference type="NCBI Taxonomy" id="47236"/>
    <lineage>
        <taxon>Eukaryota</taxon>
        <taxon>Fungi</taxon>
        <taxon>Dikarya</taxon>
        <taxon>Ascomycota</taxon>
        <taxon>Pezizomycotina</taxon>
        <taxon>Orbiliomycetes</taxon>
        <taxon>Orbiliales</taxon>
        <taxon>Orbiliaceae</taxon>
        <taxon>Arthrobotrys</taxon>
    </lineage>
</organism>
<evidence type="ECO:0000259" key="1">
    <source>
        <dbReference type="Pfam" id="PF11443"/>
    </source>
</evidence>
<comment type="caution">
    <text evidence="3">The sequence shown here is derived from an EMBL/GenBank/DDBJ whole genome shotgun (WGS) entry which is preliminary data.</text>
</comment>
<dbReference type="PANTHER" id="PTHR31373:SF27">
    <property type="entry name" value="TROVE DOMAIN-CONTAINING PROTEIN"/>
    <property type="match status" value="1"/>
</dbReference>
<proteinExistence type="predicted"/>
<dbReference type="Pfam" id="PF25043">
    <property type="entry name" value="DUF7788"/>
    <property type="match status" value="1"/>
</dbReference>
<dbReference type="Pfam" id="PF11443">
    <property type="entry name" value="DUF2828"/>
    <property type="match status" value="2"/>
</dbReference>
<dbReference type="PIRSF" id="PIRSF015417">
    <property type="entry name" value="T31B5_30_vWA"/>
    <property type="match status" value="1"/>
</dbReference>
<evidence type="ECO:0008006" key="5">
    <source>
        <dbReference type="Google" id="ProtNLM"/>
    </source>
</evidence>
<dbReference type="Proteomes" id="UP001370758">
    <property type="component" value="Unassembled WGS sequence"/>
</dbReference>
<gene>
    <name evidence="3" type="ORF">TWF481_006358</name>
</gene>
<dbReference type="InterPro" id="IPR011205">
    <property type="entry name" value="UCP015417_vWA"/>
</dbReference>
<feature type="domain" description="DUF2828" evidence="1">
    <location>
        <begin position="247"/>
        <end position="507"/>
    </location>
</feature>
<feature type="domain" description="DUF2828" evidence="1">
    <location>
        <begin position="98"/>
        <end position="232"/>
    </location>
</feature>
<dbReference type="InterPro" id="IPR058580">
    <property type="entry name" value="DUF2828"/>
</dbReference>
<dbReference type="InterPro" id="IPR036465">
    <property type="entry name" value="vWFA_dom_sf"/>
</dbReference>
<evidence type="ECO:0000313" key="3">
    <source>
        <dbReference type="EMBL" id="KAK6507938.1"/>
    </source>
</evidence>
<dbReference type="Gene3D" id="3.40.50.410">
    <property type="entry name" value="von Willebrand factor, type A domain"/>
    <property type="match status" value="1"/>
</dbReference>
<reference evidence="3 4" key="1">
    <citation type="submission" date="2023-08" db="EMBL/GenBank/DDBJ databases">
        <authorList>
            <person name="Palmer J.M."/>
        </authorList>
    </citation>
    <scope>NUCLEOTIDE SEQUENCE [LARGE SCALE GENOMIC DNA]</scope>
    <source>
        <strain evidence="3 4">TWF481</strain>
    </source>
</reference>
<dbReference type="InterPro" id="IPR056690">
    <property type="entry name" value="DUF7788"/>
</dbReference>
<accession>A0AAV9WGM7</accession>
<keyword evidence="4" id="KW-1185">Reference proteome</keyword>